<proteinExistence type="predicted"/>
<evidence type="ECO:0000256" key="2">
    <source>
        <dbReference type="PROSITE-ProRule" id="PRU00335"/>
    </source>
</evidence>
<dbReference type="PANTHER" id="PTHR30055">
    <property type="entry name" value="HTH-TYPE TRANSCRIPTIONAL REGULATOR RUTR"/>
    <property type="match status" value="1"/>
</dbReference>
<dbReference type="GO" id="GO:0000976">
    <property type="term" value="F:transcription cis-regulatory region binding"/>
    <property type="evidence" value="ECO:0007669"/>
    <property type="project" value="TreeGrafter"/>
</dbReference>
<dbReference type="EMBL" id="BNAV01000009">
    <property type="protein sequence ID" value="GHF71986.1"/>
    <property type="molecule type" value="Genomic_DNA"/>
</dbReference>
<keyword evidence="5" id="KW-1185">Reference proteome</keyword>
<sequence length="193" mass="20946">MTTKERADAARNRQAILTAASTLFDTADDPLTVTMDDVAAAAGVGKGTLFRRFGDRAGLLRAVFDTRIAGLTAAIVDGPPPLGPATPPRERVPALLDAMVEFKLDNRKLTRALEQTSERASFLESPNYQLAHALFTDLLTGVVTPDNAGWTAHALLSYTRIDLLEHVLATQQWSVARLRREIQDVAGRILGKV</sequence>
<dbReference type="Proteomes" id="UP000658656">
    <property type="component" value="Unassembled WGS sequence"/>
</dbReference>
<dbReference type="RefSeq" id="WP_145933271.1">
    <property type="nucleotide sequence ID" value="NZ_BNAV01000009.1"/>
</dbReference>
<dbReference type="Gene3D" id="1.10.357.10">
    <property type="entry name" value="Tetracycline Repressor, domain 2"/>
    <property type="match status" value="1"/>
</dbReference>
<dbReference type="SUPFAM" id="SSF46689">
    <property type="entry name" value="Homeodomain-like"/>
    <property type="match status" value="1"/>
</dbReference>
<dbReference type="InterPro" id="IPR050109">
    <property type="entry name" value="HTH-type_TetR-like_transc_reg"/>
</dbReference>
<feature type="DNA-binding region" description="H-T-H motif" evidence="2">
    <location>
        <begin position="34"/>
        <end position="53"/>
    </location>
</feature>
<reference evidence="4" key="1">
    <citation type="journal article" date="2014" name="Int. J. Syst. Evol. Microbiol.">
        <title>Complete genome sequence of Corynebacterium casei LMG S-19264T (=DSM 44701T), isolated from a smear-ripened cheese.</title>
        <authorList>
            <consortium name="US DOE Joint Genome Institute (JGI-PGF)"/>
            <person name="Walter F."/>
            <person name="Albersmeier A."/>
            <person name="Kalinowski J."/>
            <person name="Ruckert C."/>
        </authorList>
    </citation>
    <scope>NUCLEOTIDE SEQUENCE</scope>
    <source>
        <strain evidence="4">CGMCC 4.7679</strain>
    </source>
</reference>
<protein>
    <submittedName>
        <fullName evidence="4">TetR family transcriptional regulator</fullName>
    </submittedName>
</protein>
<dbReference type="AlphaFoldDB" id="A0A8H9J3E4"/>
<keyword evidence="1 2" id="KW-0238">DNA-binding</keyword>
<dbReference type="InterPro" id="IPR009057">
    <property type="entry name" value="Homeodomain-like_sf"/>
</dbReference>
<dbReference type="PROSITE" id="PS50977">
    <property type="entry name" value="HTH_TETR_2"/>
    <property type="match status" value="1"/>
</dbReference>
<gene>
    <name evidence="4" type="ORF">GCM10017566_52220</name>
</gene>
<evidence type="ECO:0000259" key="3">
    <source>
        <dbReference type="PROSITE" id="PS50977"/>
    </source>
</evidence>
<evidence type="ECO:0000313" key="5">
    <source>
        <dbReference type="Proteomes" id="UP000658656"/>
    </source>
</evidence>
<accession>A0A8H9J3E4</accession>
<dbReference type="Pfam" id="PF00440">
    <property type="entry name" value="TetR_N"/>
    <property type="match status" value="1"/>
</dbReference>
<evidence type="ECO:0000313" key="4">
    <source>
        <dbReference type="EMBL" id="GHF71986.1"/>
    </source>
</evidence>
<organism evidence="4 5">
    <name type="scientific">Amycolatopsis bartoniae</name>
    <dbReference type="NCBI Taxonomy" id="941986"/>
    <lineage>
        <taxon>Bacteria</taxon>
        <taxon>Bacillati</taxon>
        <taxon>Actinomycetota</taxon>
        <taxon>Actinomycetes</taxon>
        <taxon>Pseudonocardiales</taxon>
        <taxon>Pseudonocardiaceae</taxon>
        <taxon>Amycolatopsis</taxon>
    </lineage>
</organism>
<dbReference type="GO" id="GO:0003700">
    <property type="term" value="F:DNA-binding transcription factor activity"/>
    <property type="evidence" value="ECO:0007669"/>
    <property type="project" value="TreeGrafter"/>
</dbReference>
<dbReference type="InterPro" id="IPR001647">
    <property type="entry name" value="HTH_TetR"/>
</dbReference>
<reference evidence="4" key="2">
    <citation type="submission" date="2020-09" db="EMBL/GenBank/DDBJ databases">
        <authorList>
            <person name="Sun Q."/>
            <person name="Zhou Y."/>
        </authorList>
    </citation>
    <scope>NUCLEOTIDE SEQUENCE</scope>
    <source>
        <strain evidence="4">CGMCC 4.7679</strain>
    </source>
</reference>
<feature type="domain" description="HTH tetR-type" evidence="3">
    <location>
        <begin position="10"/>
        <end position="71"/>
    </location>
</feature>
<dbReference type="OrthoDB" id="4542210at2"/>
<dbReference type="PANTHER" id="PTHR30055:SF209">
    <property type="entry name" value="POSSIBLE TRANSCRIPTIONAL REGULATORY PROTEIN (PROBABLY TETR-FAMILY)"/>
    <property type="match status" value="1"/>
</dbReference>
<name>A0A8H9J3E4_9PSEU</name>
<comment type="caution">
    <text evidence="4">The sequence shown here is derived from an EMBL/GenBank/DDBJ whole genome shotgun (WGS) entry which is preliminary data.</text>
</comment>
<evidence type="ECO:0000256" key="1">
    <source>
        <dbReference type="ARBA" id="ARBA00023125"/>
    </source>
</evidence>